<dbReference type="InterPro" id="IPR011856">
    <property type="entry name" value="tRNA_endonuc-like_dom_sf"/>
</dbReference>
<dbReference type="Gene3D" id="3.40.1350.10">
    <property type="match status" value="1"/>
</dbReference>
<organism evidence="1 2">
    <name type="scientific">Deinococcus oregonensis</name>
    <dbReference type="NCBI Taxonomy" id="1805970"/>
    <lineage>
        <taxon>Bacteria</taxon>
        <taxon>Thermotogati</taxon>
        <taxon>Deinococcota</taxon>
        <taxon>Deinococci</taxon>
        <taxon>Deinococcales</taxon>
        <taxon>Deinococcaceae</taxon>
        <taxon>Deinococcus</taxon>
    </lineage>
</organism>
<accession>A0ABV6B0X1</accession>
<dbReference type="EMBL" id="JBHLYR010000049">
    <property type="protein sequence ID" value="MFB9993399.1"/>
    <property type="molecule type" value="Genomic_DNA"/>
</dbReference>
<evidence type="ECO:0008006" key="3">
    <source>
        <dbReference type="Google" id="ProtNLM"/>
    </source>
</evidence>
<sequence>MTYIRTLTPRIQAQHRQVQEAHDLGFLNHEIAELTDLSLSTVKRCKSELGLGSNEPCNALAKRGEELVAEYLTAEGYDVHQQWHTAPDDLRVNGLRLDVKTTGSLHGRYFRFRLDERRTTHRGQKVYQKDFQRDVDFFLLAVVEDVLTHLYCVPVALHAPILSVRPGDDACPFASYRWATHLLGMPMRQAV</sequence>
<gene>
    <name evidence="1" type="ORF">ACFFLM_15640</name>
</gene>
<proteinExistence type="predicted"/>
<evidence type="ECO:0000313" key="2">
    <source>
        <dbReference type="Proteomes" id="UP001589733"/>
    </source>
</evidence>
<protein>
    <recommendedName>
        <fullName evidence="3">PD(D/E)XK endonuclease domain-containing protein</fullName>
    </recommendedName>
</protein>
<keyword evidence="2" id="KW-1185">Reference proteome</keyword>
<comment type="caution">
    <text evidence="1">The sequence shown here is derived from an EMBL/GenBank/DDBJ whole genome shotgun (WGS) entry which is preliminary data.</text>
</comment>
<evidence type="ECO:0000313" key="1">
    <source>
        <dbReference type="EMBL" id="MFB9993399.1"/>
    </source>
</evidence>
<dbReference type="RefSeq" id="WP_380012157.1">
    <property type="nucleotide sequence ID" value="NZ_JBHLYR010000049.1"/>
</dbReference>
<reference evidence="1 2" key="1">
    <citation type="submission" date="2024-09" db="EMBL/GenBank/DDBJ databases">
        <authorList>
            <person name="Sun Q."/>
            <person name="Mori K."/>
        </authorList>
    </citation>
    <scope>NUCLEOTIDE SEQUENCE [LARGE SCALE GENOMIC DNA]</scope>
    <source>
        <strain evidence="1 2">JCM 13503</strain>
    </source>
</reference>
<name>A0ABV6B0X1_9DEIO</name>
<dbReference type="Proteomes" id="UP001589733">
    <property type="component" value="Unassembled WGS sequence"/>
</dbReference>